<comment type="caution">
    <text evidence="3">The sequence shown here is derived from an EMBL/GenBank/DDBJ whole genome shotgun (WGS) entry which is preliminary data.</text>
</comment>
<dbReference type="RefSeq" id="WP_122913597.1">
    <property type="nucleotide sequence ID" value="NZ_RHHT01000026.1"/>
</dbReference>
<dbReference type="AlphaFoldDB" id="A0A3M8CRH4"/>
<sequence>MNPSIPQKERIAALDIIRGLALFGILFINIKGYIILMEGTEIPVYTGINEVIDTLILIFVEKKFFSIFSFLFGVGFYLFASRAEKRGDKPLRRFTRRLLAMLLIGIVHFLFFWGTILPFYALLGFFLLPFYRARVATISKWLAGITGVYLLALIFKLTGGLSSFSNVLDNIGADSTLIFIMFLAGFLAAKADLIRRVSEWKKQIRSVAMGVVPIVAGFSIWIWYASQSGAENVKLIVSLSTIPAVLLYASSLFLLMEHERIRSFFQPVARVGQMALTNYVAQSFLGSLIISFMGLETVSPVNVVWIACLIFLVQIIYSNLWFKFFAMGPMEKVWRFMTYGKQTAKKTNSLQT</sequence>
<feature type="transmembrane region" description="Helical" evidence="1">
    <location>
        <begin position="12"/>
        <end position="36"/>
    </location>
</feature>
<feature type="transmembrane region" description="Helical" evidence="1">
    <location>
        <begin position="276"/>
        <end position="295"/>
    </location>
</feature>
<keyword evidence="1" id="KW-1133">Transmembrane helix</keyword>
<feature type="transmembrane region" description="Helical" evidence="1">
    <location>
        <begin position="301"/>
        <end position="322"/>
    </location>
</feature>
<proteinExistence type="predicted"/>
<feature type="transmembrane region" description="Helical" evidence="1">
    <location>
        <begin position="141"/>
        <end position="164"/>
    </location>
</feature>
<dbReference type="EMBL" id="RHHT01000026">
    <property type="protein sequence ID" value="RNB78284.1"/>
    <property type="molecule type" value="Genomic_DNA"/>
</dbReference>
<feature type="domain" description="DUF418" evidence="2">
    <location>
        <begin position="189"/>
        <end position="341"/>
    </location>
</feature>
<feature type="transmembrane region" description="Helical" evidence="1">
    <location>
        <begin position="206"/>
        <end position="224"/>
    </location>
</feature>
<dbReference type="InterPro" id="IPR052529">
    <property type="entry name" value="Bact_Transport_Assoc"/>
</dbReference>
<dbReference type="Proteomes" id="UP000281915">
    <property type="component" value="Unassembled WGS sequence"/>
</dbReference>
<dbReference type="InterPro" id="IPR007349">
    <property type="entry name" value="DUF418"/>
</dbReference>
<feature type="transmembrane region" description="Helical" evidence="1">
    <location>
        <begin position="64"/>
        <end position="80"/>
    </location>
</feature>
<feature type="transmembrane region" description="Helical" evidence="1">
    <location>
        <begin position="176"/>
        <end position="194"/>
    </location>
</feature>
<dbReference type="PANTHER" id="PTHR30590:SF3">
    <property type="entry name" value="HYPOTHETICAL MEMBRANE SPANNING PROTEIN"/>
    <property type="match status" value="1"/>
</dbReference>
<dbReference type="Pfam" id="PF04235">
    <property type="entry name" value="DUF418"/>
    <property type="match status" value="1"/>
</dbReference>
<keyword evidence="1" id="KW-0812">Transmembrane</keyword>
<gene>
    <name evidence="3" type="ORF">EDM58_12355</name>
</gene>
<evidence type="ECO:0000256" key="1">
    <source>
        <dbReference type="SAM" id="Phobius"/>
    </source>
</evidence>
<evidence type="ECO:0000313" key="4">
    <source>
        <dbReference type="Proteomes" id="UP000281915"/>
    </source>
</evidence>
<evidence type="ECO:0000259" key="2">
    <source>
        <dbReference type="Pfam" id="PF04235"/>
    </source>
</evidence>
<reference evidence="3 4" key="1">
    <citation type="submission" date="2018-10" db="EMBL/GenBank/DDBJ databases">
        <title>Phylogenomics of Brevibacillus.</title>
        <authorList>
            <person name="Dunlap C."/>
        </authorList>
    </citation>
    <scope>NUCLEOTIDE SEQUENCE [LARGE SCALE GENOMIC DNA]</scope>
    <source>
        <strain evidence="3 4">JCM 15085</strain>
    </source>
</reference>
<accession>A0A3M8CRH4</accession>
<organism evidence="3 4">
    <name type="scientific">Brevibacillus panacihumi</name>
    <dbReference type="NCBI Taxonomy" id="497735"/>
    <lineage>
        <taxon>Bacteria</taxon>
        <taxon>Bacillati</taxon>
        <taxon>Bacillota</taxon>
        <taxon>Bacilli</taxon>
        <taxon>Bacillales</taxon>
        <taxon>Paenibacillaceae</taxon>
        <taxon>Brevibacillus</taxon>
    </lineage>
</organism>
<dbReference type="PANTHER" id="PTHR30590">
    <property type="entry name" value="INNER MEMBRANE PROTEIN"/>
    <property type="match status" value="1"/>
</dbReference>
<keyword evidence="1" id="KW-0472">Membrane</keyword>
<protein>
    <submittedName>
        <fullName evidence="3">DUF418 domain-containing protein</fullName>
    </submittedName>
</protein>
<name>A0A3M8CRH4_9BACL</name>
<evidence type="ECO:0000313" key="3">
    <source>
        <dbReference type="EMBL" id="RNB78284.1"/>
    </source>
</evidence>
<feature type="transmembrane region" description="Helical" evidence="1">
    <location>
        <begin position="100"/>
        <end position="129"/>
    </location>
</feature>
<feature type="transmembrane region" description="Helical" evidence="1">
    <location>
        <begin position="236"/>
        <end position="255"/>
    </location>
</feature>